<dbReference type="Proteomes" id="UP000004968">
    <property type="component" value="Unassembled WGS sequence"/>
</dbReference>
<dbReference type="AlphaFoldDB" id="D3AC41"/>
<dbReference type="InterPro" id="IPR007685">
    <property type="entry name" value="RelA_SpoT"/>
</dbReference>
<sequence>MGWTQKRGILNISMVGFKKSGRWHMTEEEYVVFIQPYEDALKNIRVRVEVLNDDYRRKYQNYPIHHVQDRIKKKESIEQKLARRGCECDVESARDCLTDISGIRVICYFVRDIYAVVSLLKKQTDIVVIKECDYISHPKPNGYRSYHIVFGVPVYHTDGMEYYPVEIQLRTMSMDLWASMEHRICYKGSRNTEAKAAREFREYAEYLKNMEEEMEGYL</sequence>
<dbReference type="CDD" id="cd05399">
    <property type="entry name" value="NT_Rel-Spo_like"/>
    <property type="match status" value="1"/>
</dbReference>
<evidence type="ECO:0000256" key="1">
    <source>
        <dbReference type="ARBA" id="ARBA00004976"/>
    </source>
</evidence>
<dbReference type="InterPro" id="IPR043519">
    <property type="entry name" value="NT_sf"/>
</dbReference>
<dbReference type="SMART" id="SM00954">
    <property type="entry name" value="RelA_SpoT"/>
    <property type="match status" value="1"/>
</dbReference>
<dbReference type="UniPathway" id="UPA00908">
    <property type="reaction ID" value="UER00884"/>
</dbReference>
<gene>
    <name evidence="3" type="ORF">CLOSTHATH_01169</name>
</gene>
<organism evidence="3 4">
    <name type="scientific">Hungatella hathewayi DSM 13479</name>
    <dbReference type="NCBI Taxonomy" id="566550"/>
    <lineage>
        <taxon>Bacteria</taxon>
        <taxon>Bacillati</taxon>
        <taxon>Bacillota</taxon>
        <taxon>Clostridia</taxon>
        <taxon>Lachnospirales</taxon>
        <taxon>Lachnospiraceae</taxon>
        <taxon>Hungatella</taxon>
    </lineage>
</organism>
<dbReference type="PANTHER" id="PTHR47837">
    <property type="entry name" value="GTP PYROPHOSPHOKINASE YJBM"/>
    <property type="match status" value="1"/>
</dbReference>
<evidence type="ECO:0000259" key="2">
    <source>
        <dbReference type="SMART" id="SM00954"/>
    </source>
</evidence>
<name>D3AC41_9FIRM</name>
<dbReference type="InterPro" id="IPR052366">
    <property type="entry name" value="GTP_Pyrophosphokinase"/>
</dbReference>
<dbReference type="Pfam" id="PF04607">
    <property type="entry name" value="RelA_SpoT"/>
    <property type="match status" value="1"/>
</dbReference>
<comment type="pathway">
    <text evidence="1">Purine metabolism; ppGpp biosynthesis; ppGpp from GTP: step 1/2.</text>
</comment>
<dbReference type="Gene3D" id="1.10.287.860">
    <property type="entry name" value="Nucleotidyltransferase"/>
    <property type="match status" value="1"/>
</dbReference>
<feature type="domain" description="RelA/SpoT" evidence="2">
    <location>
        <begin position="69"/>
        <end position="192"/>
    </location>
</feature>
<proteinExistence type="predicted"/>
<comment type="caution">
    <text evidence="3">The sequence shown here is derived from an EMBL/GenBank/DDBJ whole genome shotgun (WGS) entry which is preliminary data.</text>
</comment>
<dbReference type="EMBL" id="ACIO01000078">
    <property type="protein sequence ID" value="EFD00626.1"/>
    <property type="molecule type" value="Genomic_DNA"/>
</dbReference>
<accession>D3AC41</accession>
<reference evidence="3 4" key="1">
    <citation type="submission" date="2010-01" db="EMBL/GenBank/DDBJ databases">
        <authorList>
            <person name="Weinstock G."/>
            <person name="Sodergren E."/>
            <person name="Clifton S."/>
            <person name="Fulton L."/>
            <person name="Fulton B."/>
            <person name="Courtney L."/>
            <person name="Fronick C."/>
            <person name="Harrison M."/>
            <person name="Strong C."/>
            <person name="Farmer C."/>
            <person name="Delahaunty K."/>
            <person name="Markovic C."/>
            <person name="Hall O."/>
            <person name="Minx P."/>
            <person name="Tomlinson C."/>
            <person name="Mitreva M."/>
            <person name="Nelson J."/>
            <person name="Hou S."/>
            <person name="Wollam A."/>
            <person name="Pepin K.H."/>
            <person name="Johnson M."/>
            <person name="Bhonagiri V."/>
            <person name="Nash W.E."/>
            <person name="Warren W."/>
            <person name="Chinwalla A."/>
            <person name="Mardis E.R."/>
            <person name="Wilson R.K."/>
        </authorList>
    </citation>
    <scope>NUCLEOTIDE SEQUENCE [LARGE SCALE GENOMIC DNA]</scope>
    <source>
        <strain evidence="3 4">DSM 13479</strain>
    </source>
</reference>
<dbReference type="GO" id="GO:0015970">
    <property type="term" value="P:guanosine tetraphosphate biosynthetic process"/>
    <property type="evidence" value="ECO:0007669"/>
    <property type="project" value="UniProtKB-UniPathway"/>
</dbReference>
<evidence type="ECO:0000313" key="3">
    <source>
        <dbReference type="EMBL" id="EFD00626.1"/>
    </source>
</evidence>
<evidence type="ECO:0000313" key="4">
    <source>
        <dbReference type="Proteomes" id="UP000004968"/>
    </source>
</evidence>
<protein>
    <submittedName>
        <fullName evidence="3">RelA/SpoT domain protein</fullName>
    </submittedName>
</protein>
<dbReference type="HOGENOM" id="CLU_077095_0_0_9"/>
<dbReference type="SUPFAM" id="SSF81301">
    <property type="entry name" value="Nucleotidyltransferase"/>
    <property type="match status" value="1"/>
</dbReference>
<dbReference type="PANTHER" id="PTHR47837:SF2">
    <property type="entry name" value="GTP PYROPHOSPHOKINASE YWAC"/>
    <property type="match status" value="1"/>
</dbReference>
<dbReference type="Gene3D" id="3.30.460.10">
    <property type="entry name" value="Beta Polymerase, domain 2"/>
    <property type="match status" value="1"/>
</dbReference>